<evidence type="ECO:0000313" key="2">
    <source>
        <dbReference type="Proteomes" id="UP000664534"/>
    </source>
</evidence>
<accession>A0A8H3ILH0</accession>
<proteinExistence type="predicted"/>
<dbReference type="EMBL" id="CAJPDT010000039">
    <property type="protein sequence ID" value="CAF9925285.1"/>
    <property type="molecule type" value="Genomic_DNA"/>
</dbReference>
<dbReference type="Proteomes" id="UP000664534">
    <property type="component" value="Unassembled WGS sequence"/>
</dbReference>
<dbReference type="AlphaFoldDB" id="A0A8H3ILH0"/>
<comment type="caution">
    <text evidence="1">The sequence shown here is derived from an EMBL/GenBank/DDBJ whole genome shotgun (WGS) entry which is preliminary data.</text>
</comment>
<dbReference type="OrthoDB" id="5272229at2759"/>
<evidence type="ECO:0000313" key="1">
    <source>
        <dbReference type="EMBL" id="CAF9925285.1"/>
    </source>
</evidence>
<keyword evidence="2" id="KW-1185">Reference proteome</keyword>
<gene>
    <name evidence="1" type="ORF">IMSHALPRED_006433</name>
</gene>
<sequence length="295" mass="32472">MDSAASRHHSPVFDLSGANPFDVVFEVDRFRGDGAGWRSITLLLNGSLLDVFHAFTHGLLELIDLDADRKIVFNPENDGVARPTVSNQLKFSASFEVEDLKEDIFSPFSPEEDNVTISAPSAQPERRFLTLPTRASGGKRKAQKIISLCVSATIQHLLKSGRRCRLQTTSVDLLVKWWQYGSQEELAVKDVPVELLPPPEPATIVATRICHRDFSVVESLPVPPSIHISLGLSPPVIYRSGDPTPILEISITNTANQPVTMISFGSQPYISSHHAQSNNHARIISTSAEISLENF</sequence>
<organism evidence="1 2">
    <name type="scientific">Imshaugia aleurites</name>
    <dbReference type="NCBI Taxonomy" id="172621"/>
    <lineage>
        <taxon>Eukaryota</taxon>
        <taxon>Fungi</taxon>
        <taxon>Dikarya</taxon>
        <taxon>Ascomycota</taxon>
        <taxon>Pezizomycotina</taxon>
        <taxon>Lecanoromycetes</taxon>
        <taxon>OSLEUM clade</taxon>
        <taxon>Lecanoromycetidae</taxon>
        <taxon>Lecanorales</taxon>
        <taxon>Lecanorineae</taxon>
        <taxon>Parmeliaceae</taxon>
        <taxon>Imshaugia</taxon>
    </lineage>
</organism>
<reference evidence="1" key="1">
    <citation type="submission" date="2021-03" db="EMBL/GenBank/DDBJ databases">
        <authorList>
            <person name="Tagirdzhanova G."/>
        </authorList>
    </citation>
    <scope>NUCLEOTIDE SEQUENCE</scope>
</reference>
<name>A0A8H3ILH0_9LECA</name>
<protein>
    <submittedName>
        <fullName evidence="1">Uncharacterized protein</fullName>
    </submittedName>
</protein>